<organism evidence="2 3">
    <name type="scientific">Phaeosphaeria nodorum (strain SN15 / ATCC MYA-4574 / FGSC 10173)</name>
    <name type="common">Glume blotch fungus</name>
    <name type="synonym">Parastagonospora nodorum</name>
    <dbReference type="NCBI Taxonomy" id="321614"/>
    <lineage>
        <taxon>Eukaryota</taxon>
        <taxon>Fungi</taxon>
        <taxon>Dikarya</taxon>
        <taxon>Ascomycota</taxon>
        <taxon>Pezizomycotina</taxon>
        <taxon>Dothideomycetes</taxon>
        <taxon>Pleosporomycetidae</taxon>
        <taxon>Pleosporales</taxon>
        <taxon>Pleosporineae</taxon>
        <taxon>Phaeosphaeriaceae</taxon>
        <taxon>Parastagonospora</taxon>
    </lineage>
</organism>
<reference evidence="3" key="1">
    <citation type="journal article" date="2021" name="BMC Genomics">
        <title>Chromosome-level genome assembly and manually-curated proteome of model necrotroph Parastagonospora nodorum Sn15 reveals a genome-wide trove of candidate effector homologs, and redundancy of virulence-related functions within an accessory chromosome.</title>
        <authorList>
            <person name="Bertazzoni S."/>
            <person name="Jones D.A.B."/>
            <person name="Phan H.T."/>
            <person name="Tan K.-C."/>
            <person name="Hane J.K."/>
        </authorList>
    </citation>
    <scope>NUCLEOTIDE SEQUENCE [LARGE SCALE GENOMIC DNA]</scope>
    <source>
        <strain evidence="3">SN15 / ATCC MYA-4574 / FGSC 10173)</strain>
    </source>
</reference>
<dbReference type="EMBL" id="CP069026">
    <property type="protein sequence ID" value="QRC93917.1"/>
    <property type="molecule type" value="Genomic_DNA"/>
</dbReference>
<dbReference type="Proteomes" id="UP000663193">
    <property type="component" value="Chromosome 4"/>
</dbReference>
<name>A0A7U2EVZ3_PHANO</name>
<evidence type="ECO:0000256" key="1">
    <source>
        <dbReference type="SAM" id="MobiDB-lite"/>
    </source>
</evidence>
<gene>
    <name evidence="2" type="ORF">JI435_404780</name>
</gene>
<sequence>MRATMTQGLCLGPQRRRVVCRAAKRVHTKQECGQQASGAALSVATTRHRRCTDGGGGDEVWYFDLGKLKCASRLQLLGGTRKDEFCVGFQAGRGCNDGSGDRVMDGRIGGGKRIGTGEQKS</sequence>
<dbReference type="AlphaFoldDB" id="A0A7U2EVZ3"/>
<protein>
    <submittedName>
        <fullName evidence="2">Uncharacterized protein</fullName>
    </submittedName>
</protein>
<proteinExistence type="predicted"/>
<dbReference type="VEuPathDB" id="FungiDB:JI435_404780"/>
<keyword evidence="3" id="KW-1185">Reference proteome</keyword>
<evidence type="ECO:0000313" key="3">
    <source>
        <dbReference type="Proteomes" id="UP000663193"/>
    </source>
</evidence>
<accession>A0A7U2EVZ3</accession>
<feature type="region of interest" description="Disordered" evidence="1">
    <location>
        <begin position="96"/>
        <end position="121"/>
    </location>
</feature>
<evidence type="ECO:0000313" key="2">
    <source>
        <dbReference type="EMBL" id="QRC93917.1"/>
    </source>
</evidence>